<organism evidence="1 2">
    <name type="scientific">Cichorium intybus</name>
    <name type="common">Chicory</name>
    <dbReference type="NCBI Taxonomy" id="13427"/>
    <lineage>
        <taxon>Eukaryota</taxon>
        <taxon>Viridiplantae</taxon>
        <taxon>Streptophyta</taxon>
        <taxon>Embryophyta</taxon>
        <taxon>Tracheophyta</taxon>
        <taxon>Spermatophyta</taxon>
        <taxon>Magnoliopsida</taxon>
        <taxon>eudicotyledons</taxon>
        <taxon>Gunneridae</taxon>
        <taxon>Pentapetalae</taxon>
        <taxon>asterids</taxon>
        <taxon>campanulids</taxon>
        <taxon>Asterales</taxon>
        <taxon>Asteraceae</taxon>
        <taxon>Cichorioideae</taxon>
        <taxon>Cichorieae</taxon>
        <taxon>Cichoriinae</taxon>
        <taxon>Cichorium</taxon>
    </lineage>
</organism>
<sequence length="130" mass="14584">MTEKLGDRGRKNKGKIGRSSERKQEKEGKMAVVVDDGGLSRRGKVAGWDGRTISAQTLNIEILQKKVIDLHNKLGNKWLTIAAKLPGRSDNDIKSRWNIHLKKRAQSDHSVSLNEHVGTLESNHANQLRK</sequence>
<accession>A0ACB8ZSW7</accession>
<proteinExistence type="predicted"/>
<gene>
    <name evidence="1" type="ORF">L2E82_45361</name>
</gene>
<name>A0ACB8ZSW7_CICIN</name>
<evidence type="ECO:0000313" key="2">
    <source>
        <dbReference type="Proteomes" id="UP001055811"/>
    </source>
</evidence>
<reference evidence="2" key="1">
    <citation type="journal article" date="2022" name="Mol. Ecol. Resour.">
        <title>The genomes of chicory, endive, great burdock and yacon provide insights into Asteraceae palaeo-polyploidization history and plant inulin production.</title>
        <authorList>
            <person name="Fan W."/>
            <person name="Wang S."/>
            <person name="Wang H."/>
            <person name="Wang A."/>
            <person name="Jiang F."/>
            <person name="Liu H."/>
            <person name="Zhao H."/>
            <person name="Xu D."/>
            <person name="Zhang Y."/>
        </authorList>
    </citation>
    <scope>NUCLEOTIDE SEQUENCE [LARGE SCALE GENOMIC DNA]</scope>
    <source>
        <strain evidence="2">cv. Punajuju</strain>
    </source>
</reference>
<keyword evidence="2" id="KW-1185">Reference proteome</keyword>
<evidence type="ECO:0000313" key="1">
    <source>
        <dbReference type="EMBL" id="KAI3700723.1"/>
    </source>
</evidence>
<comment type="caution">
    <text evidence="1">The sequence shown here is derived from an EMBL/GenBank/DDBJ whole genome shotgun (WGS) entry which is preliminary data.</text>
</comment>
<dbReference type="EMBL" id="CM042016">
    <property type="protein sequence ID" value="KAI3700723.1"/>
    <property type="molecule type" value="Genomic_DNA"/>
</dbReference>
<protein>
    <submittedName>
        <fullName evidence="1">Uncharacterized protein</fullName>
    </submittedName>
</protein>
<reference evidence="1 2" key="2">
    <citation type="journal article" date="2022" name="Mol. Ecol. Resour.">
        <title>The genomes of chicory, endive, great burdock and yacon provide insights into Asteraceae paleo-polyploidization history and plant inulin production.</title>
        <authorList>
            <person name="Fan W."/>
            <person name="Wang S."/>
            <person name="Wang H."/>
            <person name="Wang A."/>
            <person name="Jiang F."/>
            <person name="Liu H."/>
            <person name="Zhao H."/>
            <person name="Xu D."/>
            <person name="Zhang Y."/>
        </authorList>
    </citation>
    <scope>NUCLEOTIDE SEQUENCE [LARGE SCALE GENOMIC DNA]</scope>
    <source>
        <strain evidence="2">cv. Punajuju</strain>
        <tissue evidence="1">Leaves</tissue>
    </source>
</reference>
<dbReference type="Proteomes" id="UP001055811">
    <property type="component" value="Linkage Group LG08"/>
</dbReference>